<dbReference type="OrthoDB" id="5835829at2759"/>
<evidence type="ECO:0000313" key="5">
    <source>
        <dbReference type="Proteomes" id="UP000789524"/>
    </source>
</evidence>
<comment type="similarity">
    <text evidence="1">Belongs to the UDP-glycosyltransferase family.</text>
</comment>
<dbReference type="SUPFAM" id="SSF53756">
    <property type="entry name" value="UDP-Glycosyltransferase/glycogen phosphorylase"/>
    <property type="match status" value="1"/>
</dbReference>
<dbReference type="PANTHER" id="PTHR48043">
    <property type="entry name" value="EG:EG0003.4 PROTEIN-RELATED"/>
    <property type="match status" value="1"/>
</dbReference>
<dbReference type="Proteomes" id="UP000789524">
    <property type="component" value="Unassembled WGS sequence"/>
</dbReference>
<keyword evidence="5" id="KW-1185">Reference proteome</keyword>
<reference evidence="4" key="1">
    <citation type="submission" date="2021-09" db="EMBL/GenBank/DDBJ databases">
        <authorList>
            <person name="Martin H S."/>
        </authorList>
    </citation>
    <scope>NUCLEOTIDE SEQUENCE</scope>
</reference>
<dbReference type="InterPro" id="IPR050271">
    <property type="entry name" value="UDP-glycosyltransferase"/>
</dbReference>
<evidence type="ECO:0000313" key="4">
    <source>
        <dbReference type="EMBL" id="CAG9566435.1"/>
    </source>
</evidence>
<dbReference type="EMBL" id="CAKASE010000057">
    <property type="protein sequence ID" value="CAG9566435.1"/>
    <property type="molecule type" value="Genomic_DNA"/>
</dbReference>
<dbReference type="AlphaFoldDB" id="A0A8J2QNA4"/>
<protein>
    <submittedName>
        <fullName evidence="4">(African queen) hypothetical protein</fullName>
    </submittedName>
</protein>
<name>A0A8J2QNA4_9NEOP</name>
<evidence type="ECO:0000256" key="3">
    <source>
        <dbReference type="ARBA" id="ARBA00022679"/>
    </source>
</evidence>
<accession>A0A8J2QNA4</accession>
<organism evidence="4 5">
    <name type="scientific">Danaus chrysippus</name>
    <name type="common">African queen</name>
    <dbReference type="NCBI Taxonomy" id="151541"/>
    <lineage>
        <taxon>Eukaryota</taxon>
        <taxon>Metazoa</taxon>
        <taxon>Ecdysozoa</taxon>
        <taxon>Arthropoda</taxon>
        <taxon>Hexapoda</taxon>
        <taxon>Insecta</taxon>
        <taxon>Pterygota</taxon>
        <taxon>Neoptera</taxon>
        <taxon>Endopterygota</taxon>
        <taxon>Lepidoptera</taxon>
        <taxon>Glossata</taxon>
        <taxon>Ditrysia</taxon>
        <taxon>Papilionoidea</taxon>
        <taxon>Nymphalidae</taxon>
        <taxon>Danainae</taxon>
        <taxon>Danaini</taxon>
        <taxon>Danaina</taxon>
        <taxon>Danaus</taxon>
        <taxon>Anosia</taxon>
    </lineage>
</organism>
<dbReference type="PANTHER" id="PTHR48043:SF159">
    <property type="entry name" value="EG:EG0003.4 PROTEIN-RELATED"/>
    <property type="match status" value="1"/>
</dbReference>
<comment type="caution">
    <text evidence="4">The sequence shown here is derived from an EMBL/GenBank/DDBJ whole genome shotgun (WGS) entry which is preliminary data.</text>
</comment>
<keyword evidence="3" id="KW-0808">Transferase</keyword>
<evidence type="ECO:0000256" key="2">
    <source>
        <dbReference type="ARBA" id="ARBA00022676"/>
    </source>
</evidence>
<keyword evidence="2" id="KW-0328">Glycosyltransferase</keyword>
<dbReference type="GO" id="GO:0008194">
    <property type="term" value="F:UDP-glycosyltransferase activity"/>
    <property type="evidence" value="ECO:0007669"/>
    <property type="project" value="TreeGrafter"/>
</dbReference>
<sequence>MIDHQLSGIFITDNIERYEFGNIQRFTIIWTSKQICSGQNTLEDPAPWIQLAHERTLDFQVDYLQGKKFKDEPINIKKVLDKTDENTSIVSMLSLIMDLSNRTLSNPNFQKLLSNKNIYFDVIIIEWMFSEVYAGLSNVYNCPYVWFSTVEPHWMILDLIDEAPNPSYNVDVISDSVPPFTFVQRVKELSSQVLGRLLRYYYTSSTENQLYEEYIIPHIKSRGGEVSSLDTLKYNASLVLSNSHVSLGLPIRHPVNLIPIGGYHIDSKVKPLPQVT</sequence>
<gene>
    <name evidence="4" type="ORF">DCHRY22_LOCUS7077</name>
</gene>
<evidence type="ECO:0000256" key="1">
    <source>
        <dbReference type="ARBA" id="ARBA00009995"/>
    </source>
</evidence>
<proteinExistence type="inferred from homology"/>